<dbReference type="Gene3D" id="3.30.300.130">
    <property type="entry name" value="Fe-S cluster assembly (FSCA)"/>
    <property type="match status" value="1"/>
</dbReference>
<dbReference type="Gene3D" id="3.40.50.300">
    <property type="entry name" value="P-loop containing nucleotide triphosphate hydrolases"/>
    <property type="match status" value="1"/>
</dbReference>
<name>A0ABS5K5V0_9BACT</name>
<protein>
    <recommendedName>
        <fullName evidence="8">Iron-sulfur cluster carrier protein</fullName>
    </recommendedName>
</protein>
<dbReference type="EMBL" id="JAGUCN010000002">
    <property type="protein sequence ID" value="MBS2210374.1"/>
    <property type="molecule type" value="Genomic_DNA"/>
</dbReference>
<dbReference type="Proteomes" id="UP000721861">
    <property type="component" value="Unassembled WGS sequence"/>
</dbReference>
<dbReference type="InterPro" id="IPR027417">
    <property type="entry name" value="P-loop_NTPase"/>
</dbReference>
<keyword evidence="6 8" id="KW-0408">Iron</keyword>
<comment type="similarity">
    <text evidence="8">Belongs to the Mrp/NBP35 ATP-binding proteins family.</text>
</comment>
<dbReference type="PROSITE" id="PS01215">
    <property type="entry name" value="MRP"/>
    <property type="match status" value="1"/>
</dbReference>
<keyword evidence="4 8" id="KW-0547">Nucleotide-binding</keyword>
<dbReference type="InterPro" id="IPR033756">
    <property type="entry name" value="YlxH/NBP35"/>
</dbReference>
<evidence type="ECO:0000256" key="2">
    <source>
        <dbReference type="ARBA" id="ARBA00008205"/>
    </source>
</evidence>
<evidence type="ECO:0000313" key="10">
    <source>
        <dbReference type="EMBL" id="MBS2210374.1"/>
    </source>
</evidence>
<dbReference type="GO" id="GO:0005524">
    <property type="term" value="F:ATP binding"/>
    <property type="evidence" value="ECO:0007669"/>
    <property type="project" value="UniProtKB-KW"/>
</dbReference>
<keyword evidence="3 8" id="KW-0479">Metal-binding</keyword>
<dbReference type="PANTHER" id="PTHR42961:SF2">
    <property type="entry name" value="IRON-SULFUR PROTEIN NUBPL"/>
    <property type="match status" value="1"/>
</dbReference>
<comment type="caution">
    <text evidence="10">The sequence shown here is derived from an EMBL/GenBank/DDBJ whole genome shotgun (WGS) entry which is preliminary data.</text>
</comment>
<dbReference type="PANTHER" id="PTHR42961">
    <property type="entry name" value="IRON-SULFUR PROTEIN NUBPL"/>
    <property type="match status" value="1"/>
</dbReference>
<keyword evidence="7 8" id="KW-0411">Iron-sulfur</keyword>
<dbReference type="InterPro" id="IPR000808">
    <property type="entry name" value="Mrp-like_CS"/>
</dbReference>
<evidence type="ECO:0000256" key="8">
    <source>
        <dbReference type="HAMAP-Rule" id="MF_02040"/>
    </source>
</evidence>
<keyword evidence="11" id="KW-1185">Reference proteome</keyword>
<evidence type="ECO:0000256" key="6">
    <source>
        <dbReference type="ARBA" id="ARBA00023004"/>
    </source>
</evidence>
<evidence type="ECO:0000256" key="4">
    <source>
        <dbReference type="ARBA" id="ARBA00022741"/>
    </source>
</evidence>
<dbReference type="Pfam" id="PF01883">
    <property type="entry name" value="FeS_assembly_P"/>
    <property type="match status" value="1"/>
</dbReference>
<comment type="function">
    <text evidence="8">Binds and transfers iron-sulfur (Fe-S) clusters to target apoproteins. Can hydrolyze ATP.</text>
</comment>
<dbReference type="InterPro" id="IPR044304">
    <property type="entry name" value="NUBPL-like"/>
</dbReference>
<dbReference type="InterPro" id="IPR002744">
    <property type="entry name" value="MIP18-like"/>
</dbReference>
<evidence type="ECO:0000256" key="5">
    <source>
        <dbReference type="ARBA" id="ARBA00022840"/>
    </source>
</evidence>
<dbReference type="InterPro" id="IPR034904">
    <property type="entry name" value="FSCA_dom_sf"/>
</dbReference>
<comment type="similarity">
    <text evidence="2">In the C-terminal section; belongs to the Mrp/NBP35 ATP-binding proteins family.</text>
</comment>
<dbReference type="SUPFAM" id="SSF52540">
    <property type="entry name" value="P-loop containing nucleoside triphosphate hydrolases"/>
    <property type="match status" value="1"/>
</dbReference>
<organism evidence="10 11">
    <name type="scientific">Carboxylicivirga mesophila</name>
    <dbReference type="NCBI Taxonomy" id="1166478"/>
    <lineage>
        <taxon>Bacteria</taxon>
        <taxon>Pseudomonadati</taxon>
        <taxon>Bacteroidota</taxon>
        <taxon>Bacteroidia</taxon>
        <taxon>Marinilabiliales</taxon>
        <taxon>Marinilabiliaceae</taxon>
        <taxon>Carboxylicivirga</taxon>
    </lineage>
</organism>
<dbReference type="InterPro" id="IPR019591">
    <property type="entry name" value="Mrp/NBP35_ATP-bd"/>
</dbReference>
<evidence type="ECO:0000256" key="1">
    <source>
        <dbReference type="ARBA" id="ARBA00007352"/>
    </source>
</evidence>
<accession>A0ABS5K5V0</accession>
<feature type="domain" description="MIP18 family-like" evidence="9">
    <location>
        <begin position="8"/>
        <end position="72"/>
    </location>
</feature>
<dbReference type="SUPFAM" id="SSF117916">
    <property type="entry name" value="Fe-S cluster assembly (FSCA) domain-like"/>
    <property type="match status" value="1"/>
</dbReference>
<feature type="binding site" evidence="8">
    <location>
        <begin position="108"/>
        <end position="115"/>
    </location>
    <ligand>
        <name>ATP</name>
        <dbReference type="ChEBI" id="CHEBI:30616"/>
    </ligand>
</feature>
<evidence type="ECO:0000259" key="9">
    <source>
        <dbReference type="Pfam" id="PF01883"/>
    </source>
</evidence>
<sequence>MEYYPNLILDALKHVVHPGKGTDIVSLGMVEDDIRIEGKRISFSLLFDRANDPMVGSLKKACVQAIKTYVDEAAEIEGNIYVKIKPKQKAVEQKSLPHVKNVVAVASGKGGVGKSTVTSNLAVALAKAGYSVGLLDADIFGPSVPIMFQTEDARPVLEKIDGKDRILPVEKYGVKMLSIGYFVNPDDALIWRGAMATNAIRQLINDGNWGELDYLLIDLPPGTSDIHLTIVQTISITGAVIVSTPQNVALADAVKGVSMFQSKNIQVPVLGLVENMAWFTPAELPDNKYYIFGKDGGSRLANKMGIPLLGQIPLVQSIREGGDAGEPAALNESSMTGLAFADLAQKVVERVELRNKTMPETKVVEMKK</sequence>
<gene>
    <name evidence="10" type="ORF">KEM09_03130</name>
</gene>
<evidence type="ECO:0000256" key="3">
    <source>
        <dbReference type="ARBA" id="ARBA00022723"/>
    </source>
</evidence>
<reference evidence="10 11" key="1">
    <citation type="journal article" date="2014" name="Int. J. Syst. Evol. Microbiol.">
        <title>Carboxylicivirga gen. nov. in the family Marinilabiliaceae with two novel species, Carboxylicivirga mesophila sp. nov. and Carboxylicivirga taeanensis sp. nov., and reclassification of Cytophaga fermentans as Saccharicrinis fermentans gen. nov., comb. nov.</title>
        <authorList>
            <person name="Yang S.H."/>
            <person name="Seo H.S."/>
            <person name="Woo J.H."/>
            <person name="Oh H.M."/>
            <person name="Jang H."/>
            <person name="Lee J.H."/>
            <person name="Kim S.J."/>
            <person name="Kwon K.K."/>
        </authorList>
    </citation>
    <scope>NUCLEOTIDE SEQUENCE [LARGE SCALE GENOMIC DNA]</scope>
    <source>
        <strain evidence="10 11">JCM 18290</strain>
    </source>
</reference>
<proteinExistence type="inferred from homology"/>
<comment type="subunit">
    <text evidence="8">Homodimer.</text>
</comment>
<evidence type="ECO:0000256" key="7">
    <source>
        <dbReference type="ARBA" id="ARBA00023014"/>
    </source>
</evidence>
<dbReference type="RefSeq" id="WP_212225374.1">
    <property type="nucleotide sequence ID" value="NZ_JAGUCN010000002.1"/>
</dbReference>
<comment type="similarity">
    <text evidence="1">In the N-terminal section; belongs to the MIP18 family.</text>
</comment>
<keyword evidence="5 8" id="KW-0067">ATP-binding</keyword>
<dbReference type="Pfam" id="PF10609">
    <property type="entry name" value="ParA"/>
    <property type="match status" value="1"/>
</dbReference>
<dbReference type="CDD" id="cd02037">
    <property type="entry name" value="Mrp_NBP35"/>
    <property type="match status" value="1"/>
</dbReference>
<evidence type="ECO:0000313" key="11">
    <source>
        <dbReference type="Proteomes" id="UP000721861"/>
    </source>
</evidence>
<keyword evidence="8" id="KW-0378">Hydrolase</keyword>
<dbReference type="HAMAP" id="MF_02040">
    <property type="entry name" value="Mrp_NBP35"/>
    <property type="match status" value="1"/>
</dbReference>